<feature type="domain" description="RNA polymerase sigma-70 region 2" evidence="5">
    <location>
        <begin position="24"/>
        <end position="90"/>
    </location>
</feature>
<dbReference type="InterPro" id="IPR007627">
    <property type="entry name" value="RNA_pol_sigma70_r2"/>
</dbReference>
<gene>
    <name evidence="7" type="ORF">RM445_22285</name>
</gene>
<dbReference type="InterPro" id="IPR014284">
    <property type="entry name" value="RNA_pol_sigma-70_dom"/>
</dbReference>
<evidence type="ECO:0000256" key="1">
    <source>
        <dbReference type="ARBA" id="ARBA00010641"/>
    </source>
</evidence>
<dbReference type="PANTHER" id="PTHR43133:SF62">
    <property type="entry name" value="RNA POLYMERASE SIGMA FACTOR SIGZ"/>
    <property type="match status" value="1"/>
</dbReference>
<dbReference type="CDD" id="cd06171">
    <property type="entry name" value="Sigma70_r4"/>
    <property type="match status" value="1"/>
</dbReference>
<dbReference type="Pfam" id="PF04542">
    <property type="entry name" value="Sigma70_r2"/>
    <property type="match status" value="1"/>
</dbReference>
<keyword evidence="2" id="KW-0805">Transcription regulation</keyword>
<dbReference type="RefSeq" id="WP_311558771.1">
    <property type="nucleotide sequence ID" value="NZ_JAVREJ010000017.1"/>
</dbReference>
<sequence>MSQSICDRPCAGLCRPEGFAAAHRANRSWLLARARTLLGDPGAAEDAVQETFLRAWGACRAFDPSAGPSLGTWLGTIGRNVAVDMLRARSVRPRLTAEVDDATDGACTVEAVDAALQRMVLVDALSQVSPEHRGVVLLAVVRDRPYADVAAALDIPVGTVKSRVHHALRGMRRSLGHPSLDRTVLAA</sequence>
<keyword evidence="8" id="KW-1185">Reference proteome</keyword>
<dbReference type="InterPro" id="IPR013249">
    <property type="entry name" value="RNA_pol_sigma70_r4_t2"/>
</dbReference>
<dbReference type="InterPro" id="IPR013324">
    <property type="entry name" value="RNA_pol_sigma_r3/r4-like"/>
</dbReference>
<dbReference type="InterPro" id="IPR013325">
    <property type="entry name" value="RNA_pol_sigma_r2"/>
</dbReference>
<dbReference type="InterPro" id="IPR036388">
    <property type="entry name" value="WH-like_DNA-bd_sf"/>
</dbReference>
<evidence type="ECO:0000256" key="3">
    <source>
        <dbReference type="ARBA" id="ARBA00023082"/>
    </source>
</evidence>
<reference evidence="8" key="1">
    <citation type="submission" date="2023-07" db="EMBL/GenBank/DDBJ databases">
        <title>30 novel species of actinomycetes from the DSMZ collection.</title>
        <authorList>
            <person name="Nouioui I."/>
        </authorList>
    </citation>
    <scope>NUCLEOTIDE SEQUENCE [LARGE SCALE GENOMIC DNA]</scope>
    <source>
        <strain evidence="8">DSM 45834</strain>
    </source>
</reference>
<evidence type="ECO:0000259" key="6">
    <source>
        <dbReference type="Pfam" id="PF08281"/>
    </source>
</evidence>
<dbReference type="Proteomes" id="UP001183202">
    <property type="component" value="Unassembled WGS sequence"/>
</dbReference>
<keyword evidence="4" id="KW-0804">Transcription</keyword>
<name>A0ABU2NE73_9PSEU</name>
<dbReference type="EMBL" id="JAVREJ010000017">
    <property type="protein sequence ID" value="MDT0352263.1"/>
    <property type="molecule type" value="Genomic_DNA"/>
</dbReference>
<dbReference type="PANTHER" id="PTHR43133">
    <property type="entry name" value="RNA POLYMERASE ECF-TYPE SIGMA FACTO"/>
    <property type="match status" value="1"/>
</dbReference>
<evidence type="ECO:0000256" key="4">
    <source>
        <dbReference type="ARBA" id="ARBA00023163"/>
    </source>
</evidence>
<feature type="domain" description="RNA polymerase sigma factor 70 region 4 type 2" evidence="6">
    <location>
        <begin position="119"/>
        <end position="169"/>
    </location>
</feature>
<dbReference type="SUPFAM" id="SSF88946">
    <property type="entry name" value="Sigma2 domain of RNA polymerase sigma factors"/>
    <property type="match status" value="1"/>
</dbReference>
<dbReference type="NCBIfam" id="TIGR02937">
    <property type="entry name" value="sigma70-ECF"/>
    <property type="match status" value="1"/>
</dbReference>
<accession>A0ABU2NE73</accession>
<comment type="caution">
    <text evidence="7">The sequence shown here is derived from an EMBL/GenBank/DDBJ whole genome shotgun (WGS) entry which is preliminary data.</text>
</comment>
<protein>
    <submittedName>
        <fullName evidence="7">Sigma-70 family RNA polymerase sigma factor</fullName>
    </submittedName>
</protein>
<evidence type="ECO:0000256" key="2">
    <source>
        <dbReference type="ARBA" id="ARBA00023015"/>
    </source>
</evidence>
<dbReference type="Gene3D" id="1.10.1740.10">
    <property type="match status" value="1"/>
</dbReference>
<evidence type="ECO:0000259" key="5">
    <source>
        <dbReference type="Pfam" id="PF04542"/>
    </source>
</evidence>
<comment type="similarity">
    <text evidence="1">Belongs to the sigma-70 factor family. ECF subfamily.</text>
</comment>
<dbReference type="Gene3D" id="1.10.10.10">
    <property type="entry name" value="Winged helix-like DNA-binding domain superfamily/Winged helix DNA-binding domain"/>
    <property type="match status" value="1"/>
</dbReference>
<keyword evidence="3" id="KW-0731">Sigma factor</keyword>
<proteinExistence type="inferred from homology"/>
<dbReference type="Pfam" id="PF08281">
    <property type="entry name" value="Sigma70_r4_2"/>
    <property type="match status" value="1"/>
</dbReference>
<dbReference type="SUPFAM" id="SSF88659">
    <property type="entry name" value="Sigma3 and sigma4 domains of RNA polymerase sigma factors"/>
    <property type="match status" value="1"/>
</dbReference>
<dbReference type="InterPro" id="IPR039425">
    <property type="entry name" value="RNA_pol_sigma-70-like"/>
</dbReference>
<evidence type="ECO:0000313" key="8">
    <source>
        <dbReference type="Proteomes" id="UP001183202"/>
    </source>
</evidence>
<evidence type="ECO:0000313" key="7">
    <source>
        <dbReference type="EMBL" id="MDT0352263.1"/>
    </source>
</evidence>
<organism evidence="7 8">
    <name type="scientific">Pseudonocardia charpentierae</name>
    <dbReference type="NCBI Taxonomy" id="3075545"/>
    <lineage>
        <taxon>Bacteria</taxon>
        <taxon>Bacillati</taxon>
        <taxon>Actinomycetota</taxon>
        <taxon>Actinomycetes</taxon>
        <taxon>Pseudonocardiales</taxon>
        <taxon>Pseudonocardiaceae</taxon>
        <taxon>Pseudonocardia</taxon>
    </lineage>
</organism>